<dbReference type="Proteomes" id="UP001363622">
    <property type="component" value="Unassembled WGS sequence"/>
</dbReference>
<accession>A0ABR1KDI2</accession>
<protein>
    <submittedName>
        <fullName evidence="2">Uncharacterized protein</fullName>
    </submittedName>
</protein>
<gene>
    <name evidence="2" type="ORF">IWZ03DRAFT_61213</name>
</gene>
<feature type="compositionally biased region" description="Gly residues" evidence="1">
    <location>
        <begin position="202"/>
        <end position="216"/>
    </location>
</feature>
<evidence type="ECO:0000256" key="1">
    <source>
        <dbReference type="SAM" id="MobiDB-lite"/>
    </source>
</evidence>
<keyword evidence="3" id="KW-1185">Reference proteome</keyword>
<proteinExistence type="predicted"/>
<feature type="compositionally biased region" description="Polar residues" evidence="1">
    <location>
        <begin position="1"/>
        <end position="14"/>
    </location>
</feature>
<reference evidence="2 3" key="1">
    <citation type="submission" date="2024-04" db="EMBL/GenBank/DDBJ databases">
        <title>Phyllosticta paracitricarpa is synonymous to the EU quarantine fungus P. citricarpa based on phylogenomic analyses.</title>
        <authorList>
            <consortium name="Lawrence Berkeley National Laboratory"/>
            <person name="Van Ingen-Buijs V.A."/>
            <person name="Van Westerhoven A.C."/>
            <person name="Haridas S."/>
            <person name="Skiadas P."/>
            <person name="Martin F."/>
            <person name="Groenewald J.Z."/>
            <person name="Crous P.W."/>
            <person name="Seidl M.F."/>
        </authorList>
    </citation>
    <scope>NUCLEOTIDE SEQUENCE [LARGE SCALE GENOMIC DNA]</scope>
    <source>
        <strain evidence="2 3">CBS 123371</strain>
    </source>
</reference>
<feature type="region of interest" description="Disordered" evidence="1">
    <location>
        <begin position="1"/>
        <end position="22"/>
    </location>
</feature>
<evidence type="ECO:0000313" key="3">
    <source>
        <dbReference type="Proteomes" id="UP001363622"/>
    </source>
</evidence>
<organism evidence="2 3">
    <name type="scientific">Phyllosticta citriasiana</name>
    <dbReference type="NCBI Taxonomy" id="595635"/>
    <lineage>
        <taxon>Eukaryota</taxon>
        <taxon>Fungi</taxon>
        <taxon>Dikarya</taxon>
        <taxon>Ascomycota</taxon>
        <taxon>Pezizomycotina</taxon>
        <taxon>Dothideomycetes</taxon>
        <taxon>Dothideomycetes incertae sedis</taxon>
        <taxon>Botryosphaeriales</taxon>
        <taxon>Phyllostictaceae</taxon>
        <taxon>Phyllosticta</taxon>
    </lineage>
</organism>
<feature type="region of interest" description="Disordered" evidence="1">
    <location>
        <begin position="156"/>
        <end position="216"/>
    </location>
</feature>
<sequence length="216" mass="23315">MVGVPTSSIQNPTVSRRRGGSRSLTHGCGGVLVCWVGSGHSVAELIQTAIMFRRGGVREWARSFPASRFPSLHCLYSILYKRLRHHRSEAQQLCLLFRVALCELEWRWRKTSKARANELYPVLARFMCQPHCLSAYQTTSNADAFGSLSMTLTMGAQHSAARGPRRSSSVRPQKLPSGEHSECIGAEPNLAVSSSMDDGDALAGGGGGGGGGQRAN</sequence>
<name>A0ABR1KDI2_9PEZI</name>
<comment type="caution">
    <text evidence="2">The sequence shown here is derived from an EMBL/GenBank/DDBJ whole genome shotgun (WGS) entry which is preliminary data.</text>
</comment>
<evidence type="ECO:0000313" key="2">
    <source>
        <dbReference type="EMBL" id="KAK7511493.1"/>
    </source>
</evidence>
<dbReference type="EMBL" id="JBBPHU010000012">
    <property type="protein sequence ID" value="KAK7511493.1"/>
    <property type="molecule type" value="Genomic_DNA"/>
</dbReference>